<dbReference type="Pfam" id="PF01547">
    <property type="entry name" value="SBP_bac_1"/>
    <property type="match status" value="1"/>
</dbReference>
<evidence type="ECO:0000256" key="1">
    <source>
        <dbReference type="SAM" id="MobiDB-lite"/>
    </source>
</evidence>
<feature type="signal peptide" evidence="2">
    <location>
        <begin position="1"/>
        <end position="25"/>
    </location>
</feature>
<reference evidence="3 4" key="1">
    <citation type="submission" date="2019-08" db="EMBL/GenBank/DDBJ databases">
        <title>In-depth cultivation of the pig gut microbiome towards novel bacterial diversity and tailored functional studies.</title>
        <authorList>
            <person name="Wylensek D."/>
            <person name="Hitch T.C.A."/>
            <person name="Clavel T."/>
        </authorList>
    </citation>
    <scope>NUCLEOTIDE SEQUENCE [LARGE SCALE GENOMIC DNA]</scope>
    <source>
        <strain evidence="3 4">WCA3-601-WT-6H</strain>
    </source>
</reference>
<dbReference type="PROSITE" id="PS51257">
    <property type="entry name" value="PROKAR_LIPOPROTEIN"/>
    <property type="match status" value="1"/>
</dbReference>
<comment type="caution">
    <text evidence="3">The sequence shown here is derived from an EMBL/GenBank/DDBJ whole genome shotgun (WGS) entry which is preliminary data.</text>
</comment>
<dbReference type="AlphaFoldDB" id="A0A6L5YM19"/>
<proteinExistence type="predicted"/>
<dbReference type="EMBL" id="VUMU01000022">
    <property type="protein sequence ID" value="MST59199.1"/>
    <property type="molecule type" value="Genomic_DNA"/>
</dbReference>
<dbReference type="PANTHER" id="PTHR43649">
    <property type="entry name" value="ARABINOSE-BINDING PROTEIN-RELATED"/>
    <property type="match status" value="1"/>
</dbReference>
<gene>
    <name evidence="3" type="ORF">FYJ59_13310</name>
</gene>
<dbReference type="SUPFAM" id="SSF53850">
    <property type="entry name" value="Periplasmic binding protein-like II"/>
    <property type="match status" value="1"/>
</dbReference>
<sequence>MRKKATTIWALLLCISCFFCGCGQNEENVQQGQKQDYSTSNETEEQETESYVKPEMKGEITISCFYEEEFLTAAAEQFMKLYPEVTVTINAYDGTSESGSVEDYQTYLNTKIMTGKAEDIIFNSFLPVTKYSEMGAFEDLSRYISLTPELNDENYFMNVLQSAKEESGKIYLIPYMAKYDVIGFSEELLSENPEVEKNIQSASFSERMDIAKALIQNTGKSNAYLIQLNELSYADYLIEDAFHEFVDVENKKVNINSAAYINLIKEVKELSESNAFGSNIDFYNTEYYYAATCDYDVQAAFYELDTQAGMAYSMPLADKEGNVAINANACLALNSASDNKDLAWEFIKYLLSEEVQSQPSVHGLAVNRKGFEAAVKRYYNYYTDSGNSTVDQEEYRELLENWMEQINDCDTVDTDIWTLIEEENVKFFQGDQTAQDTASILQRKIEQYFNE</sequence>
<keyword evidence="2" id="KW-0732">Signal</keyword>
<dbReference type="Gene3D" id="3.40.190.10">
    <property type="entry name" value="Periplasmic binding protein-like II"/>
    <property type="match status" value="1"/>
</dbReference>
<feature type="chain" id="PRO_5026764695" evidence="2">
    <location>
        <begin position="26"/>
        <end position="451"/>
    </location>
</feature>
<evidence type="ECO:0000313" key="3">
    <source>
        <dbReference type="EMBL" id="MST59199.1"/>
    </source>
</evidence>
<accession>A0A6L5YM19</accession>
<evidence type="ECO:0000313" key="4">
    <source>
        <dbReference type="Proteomes" id="UP000476055"/>
    </source>
</evidence>
<dbReference type="Proteomes" id="UP000476055">
    <property type="component" value="Unassembled WGS sequence"/>
</dbReference>
<dbReference type="InterPro" id="IPR050490">
    <property type="entry name" value="Bact_solute-bd_prot1"/>
</dbReference>
<name>A0A6L5YM19_9FIRM</name>
<dbReference type="RefSeq" id="WP_154498722.1">
    <property type="nucleotide sequence ID" value="NZ_VUMU01000022.1"/>
</dbReference>
<dbReference type="InterPro" id="IPR006059">
    <property type="entry name" value="SBP"/>
</dbReference>
<organism evidence="3 4">
    <name type="scientific">Waltera intestinalis</name>
    <dbReference type="NCBI Taxonomy" id="2606635"/>
    <lineage>
        <taxon>Bacteria</taxon>
        <taxon>Bacillati</taxon>
        <taxon>Bacillota</taxon>
        <taxon>Clostridia</taxon>
        <taxon>Lachnospirales</taxon>
        <taxon>Lachnospiraceae</taxon>
        <taxon>Waltera</taxon>
    </lineage>
</organism>
<dbReference type="PANTHER" id="PTHR43649:SF12">
    <property type="entry name" value="DIACETYLCHITOBIOSE BINDING PROTEIN DASA"/>
    <property type="match status" value="1"/>
</dbReference>
<protein>
    <submittedName>
        <fullName evidence="3">Extracellular solute-binding protein</fullName>
    </submittedName>
</protein>
<keyword evidence="4" id="KW-1185">Reference proteome</keyword>
<evidence type="ECO:0000256" key="2">
    <source>
        <dbReference type="SAM" id="SignalP"/>
    </source>
</evidence>
<feature type="region of interest" description="Disordered" evidence="1">
    <location>
        <begin position="33"/>
        <end position="52"/>
    </location>
</feature>